<gene>
    <name evidence="2" type="ORF">E0L32_006101</name>
</gene>
<evidence type="ECO:0000259" key="1">
    <source>
        <dbReference type="PROSITE" id="PS51186"/>
    </source>
</evidence>
<dbReference type="AlphaFoldDB" id="A0A507B8H4"/>
<dbReference type="PANTHER" id="PTHR43072">
    <property type="entry name" value="N-ACETYLTRANSFERASE"/>
    <property type="match status" value="1"/>
</dbReference>
<organism evidence="2 3">
    <name type="scientific">Thyridium curvatum</name>
    <dbReference type="NCBI Taxonomy" id="1093900"/>
    <lineage>
        <taxon>Eukaryota</taxon>
        <taxon>Fungi</taxon>
        <taxon>Dikarya</taxon>
        <taxon>Ascomycota</taxon>
        <taxon>Pezizomycotina</taxon>
        <taxon>Sordariomycetes</taxon>
        <taxon>Sordariomycetidae</taxon>
        <taxon>Thyridiales</taxon>
        <taxon>Thyridiaceae</taxon>
        <taxon>Thyridium</taxon>
    </lineage>
</organism>
<dbReference type="Proteomes" id="UP000319257">
    <property type="component" value="Unassembled WGS sequence"/>
</dbReference>
<accession>A0A507B8H4</accession>
<dbReference type="InterPro" id="IPR000182">
    <property type="entry name" value="GNAT_dom"/>
</dbReference>
<dbReference type="InterPro" id="IPR016181">
    <property type="entry name" value="Acyl_CoA_acyltransferase"/>
</dbReference>
<dbReference type="RefSeq" id="XP_030995082.1">
    <property type="nucleotide sequence ID" value="XM_031140697.1"/>
</dbReference>
<evidence type="ECO:0000313" key="3">
    <source>
        <dbReference type="Proteomes" id="UP000319257"/>
    </source>
</evidence>
<proteinExistence type="predicted"/>
<dbReference type="InParanoid" id="A0A507B8H4"/>
<dbReference type="SUPFAM" id="SSF55729">
    <property type="entry name" value="Acyl-CoA N-acyltransferases (Nat)"/>
    <property type="match status" value="1"/>
</dbReference>
<dbReference type="STRING" id="1093900.A0A507B8H4"/>
<dbReference type="GeneID" id="41973548"/>
<name>A0A507B8H4_9PEZI</name>
<protein>
    <recommendedName>
        <fullName evidence="1">N-acetyltransferase domain-containing protein</fullName>
    </recommendedName>
</protein>
<feature type="domain" description="N-acetyltransferase" evidence="1">
    <location>
        <begin position="5"/>
        <end position="151"/>
    </location>
</feature>
<comment type="caution">
    <text evidence="2">The sequence shown here is derived from an EMBL/GenBank/DDBJ whole genome shotgun (WGS) entry which is preliminary data.</text>
</comment>
<dbReference type="Pfam" id="PF00583">
    <property type="entry name" value="Acetyltransf_1"/>
    <property type="match status" value="1"/>
</dbReference>
<dbReference type="EMBL" id="SKBQ01000034">
    <property type="protein sequence ID" value="TPX13371.1"/>
    <property type="molecule type" value="Genomic_DNA"/>
</dbReference>
<evidence type="ECO:0000313" key="2">
    <source>
        <dbReference type="EMBL" id="TPX13371.1"/>
    </source>
</evidence>
<dbReference type="PANTHER" id="PTHR43072:SF8">
    <property type="entry name" value="ACYLTRANSFERASE FABY-RELATED"/>
    <property type="match status" value="1"/>
</dbReference>
<dbReference type="PROSITE" id="PS51186">
    <property type="entry name" value="GNAT"/>
    <property type="match status" value="1"/>
</dbReference>
<reference evidence="2 3" key="1">
    <citation type="submission" date="2019-06" db="EMBL/GenBank/DDBJ databases">
        <title>Draft genome sequence of the filamentous fungus Phialemoniopsis curvata isolated from diesel fuel.</title>
        <authorList>
            <person name="Varaljay V.A."/>
            <person name="Lyon W.J."/>
            <person name="Crouch A.L."/>
            <person name="Drake C.E."/>
            <person name="Hollomon J.M."/>
            <person name="Nadeau L.J."/>
            <person name="Nunn H.S."/>
            <person name="Stevenson B.S."/>
            <person name="Bojanowski C.L."/>
            <person name="Crookes-Goodson W.J."/>
        </authorList>
    </citation>
    <scope>NUCLEOTIDE SEQUENCE [LARGE SCALE GENOMIC DNA]</scope>
    <source>
        <strain evidence="2 3">D216</strain>
    </source>
</reference>
<sequence length="151" mass="16292">MAAPCVIRKAEPRDIDSIQQIYAWYVQHSIATFEEAAPDGPEMLARFQAITTAGYPYIVAERHDGDGGGGGGGEIIGYAYVSTYRPRSAYLFTVEDAIYLRQGMASQGVGSRLLGELVRQCEAAGTWRQMLAVVGNSSNTASIAVHRKAGF</sequence>
<dbReference type="Gene3D" id="3.40.630.30">
    <property type="match status" value="1"/>
</dbReference>
<dbReference type="OrthoDB" id="4587390at2759"/>
<keyword evidence="3" id="KW-1185">Reference proteome</keyword>
<dbReference type="GO" id="GO:0016747">
    <property type="term" value="F:acyltransferase activity, transferring groups other than amino-acyl groups"/>
    <property type="evidence" value="ECO:0007669"/>
    <property type="project" value="InterPro"/>
</dbReference>